<evidence type="ECO:0000256" key="3">
    <source>
        <dbReference type="ARBA" id="ARBA00022679"/>
    </source>
</evidence>
<comment type="caution">
    <text evidence="6">The sequence shown here is derived from an EMBL/GenBank/DDBJ whole genome shotgun (WGS) entry which is preliminary data.</text>
</comment>
<gene>
    <name evidence="6" type="primary">g24</name>
    <name evidence="6" type="ORF">VP750_LOCUS19</name>
</gene>
<evidence type="ECO:0000313" key="7">
    <source>
        <dbReference type="Proteomes" id="UP001497392"/>
    </source>
</evidence>
<name>A0ABP1FER5_9CHLO</name>
<dbReference type="PANTHER" id="PTHR12176:SF80">
    <property type="entry name" value="EEF1A LYSINE METHYLTRANSFERASE 4"/>
    <property type="match status" value="1"/>
</dbReference>
<comment type="similarity">
    <text evidence="1">Belongs to the methyltransferase superfamily.</text>
</comment>
<protein>
    <submittedName>
        <fullName evidence="6">G24 protein</fullName>
    </submittedName>
</protein>
<evidence type="ECO:0000313" key="6">
    <source>
        <dbReference type="EMBL" id="CAL5218360.1"/>
    </source>
</evidence>
<dbReference type="InterPro" id="IPR025714">
    <property type="entry name" value="Methyltranfer_dom"/>
</dbReference>
<reference evidence="6 7" key="1">
    <citation type="submission" date="2024-06" db="EMBL/GenBank/DDBJ databases">
        <authorList>
            <person name="Kraege A."/>
            <person name="Thomma B."/>
        </authorList>
    </citation>
    <scope>NUCLEOTIDE SEQUENCE [LARGE SCALE GENOMIC DNA]</scope>
</reference>
<evidence type="ECO:0000256" key="2">
    <source>
        <dbReference type="ARBA" id="ARBA00022603"/>
    </source>
</evidence>
<dbReference type="Gene3D" id="3.40.50.150">
    <property type="entry name" value="Vaccinia Virus protein VP39"/>
    <property type="match status" value="1"/>
</dbReference>
<feature type="region of interest" description="Disordered" evidence="4">
    <location>
        <begin position="215"/>
        <end position="243"/>
    </location>
</feature>
<evidence type="ECO:0000256" key="4">
    <source>
        <dbReference type="SAM" id="MobiDB-lite"/>
    </source>
</evidence>
<dbReference type="CDD" id="cd02440">
    <property type="entry name" value="AdoMet_MTases"/>
    <property type="match status" value="1"/>
</dbReference>
<evidence type="ECO:0000256" key="1">
    <source>
        <dbReference type="ARBA" id="ARBA00008361"/>
    </source>
</evidence>
<organism evidence="6 7">
    <name type="scientific">Coccomyxa viridis</name>
    <dbReference type="NCBI Taxonomy" id="1274662"/>
    <lineage>
        <taxon>Eukaryota</taxon>
        <taxon>Viridiplantae</taxon>
        <taxon>Chlorophyta</taxon>
        <taxon>core chlorophytes</taxon>
        <taxon>Trebouxiophyceae</taxon>
        <taxon>Trebouxiophyceae incertae sedis</taxon>
        <taxon>Coccomyxaceae</taxon>
        <taxon>Coccomyxa</taxon>
    </lineage>
</organism>
<dbReference type="InterPro" id="IPR051419">
    <property type="entry name" value="Lys/N-term_MeTrsfase_sf"/>
</dbReference>
<feature type="domain" description="Methyltransferase" evidence="5">
    <location>
        <begin position="50"/>
        <end position="172"/>
    </location>
</feature>
<proteinExistence type="inferred from homology"/>
<keyword evidence="3" id="KW-0808">Transferase</keyword>
<dbReference type="PANTHER" id="PTHR12176">
    <property type="entry name" value="SAM-DEPENDENT METHYLTRANSFERASE SUPERFAMILY PROTEIN"/>
    <property type="match status" value="1"/>
</dbReference>
<dbReference type="SUPFAM" id="SSF53335">
    <property type="entry name" value="S-adenosyl-L-methionine-dependent methyltransferases"/>
    <property type="match status" value="1"/>
</dbReference>
<dbReference type="Pfam" id="PF13847">
    <property type="entry name" value="Methyltransf_31"/>
    <property type="match status" value="1"/>
</dbReference>
<dbReference type="Proteomes" id="UP001497392">
    <property type="component" value="Unassembled WGS sequence"/>
</dbReference>
<dbReference type="InterPro" id="IPR029063">
    <property type="entry name" value="SAM-dependent_MTases_sf"/>
</dbReference>
<accession>A0ABP1FER5</accession>
<dbReference type="EMBL" id="CAXHTA020000001">
    <property type="protein sequence ID" value="CAL5218360.1"/>
    <property type="molecule type" value="Genomic_DNA"/>
</dbReference>
<keyword evidence="7" id="KW-1185">Reference proteome</keyword>
<evidence type="ECO:0000259" key="5">
    <source>
        <dbReference type="Pfam" id="PF13847"/>
    </source>
</evidence>
<sequence length="259" mass="29667">MKEDSQSFLPQHNRQYLDAAYWDARFQKEDEYEWFKAFAEFRHLLLPHLKRGDKILILGCGNSLLPLDLWREGFREITSVDLSPAVIQKMAARAEAEGVDSLKWQVADMLSLPFQADTFDAVIEKGTMDVLFVDNDSPWDPNPEVRSRVLTMLDETHRVLKAEGVFLSITFAQPHFRRPFLLVERYAWGMEVASFGEGFHYFLYCMRKGARKASDHPSHFAQNGKPVEALDGNQGTGQATESSMHDHMDSADYILSMDV</sequence>
<keyword evidence="2" id="KW-0489">Methyltransferase</keyword>